<gene>
    <name evidence="1" type="ORF">L596_020123</name>
</gene>
<dbReference type="EMBL" id="AZBU02000006">
    <property type="protein sequence ID" value="TKR72716.1"/>
    <property type="molecule type" value="Genomic_DNA"/>
</dbReference>
<sequence length="155" mass="17400">MCGLLWVPDATVSQISSRSTTVALGLILASQNRTCPPNWIYQYQSDAWRRQTFCKHFDGGDLVSKSFLLTWIGLQGNSSHWTSGDEVEFKKWVSPKDAKRDAHYCLRTQEPEDGCKAVRGSYTQPLVCKQRADSCPGATQWKSRGVISSSNFPSY</sequence>
<dbReference type="Gene3D" id="3.10.100.10">
    <property type="entry name" value="Mannose-Binding Protein A, subunit A"/>
    <property type="match status" value="1"/>
</dbReference>
<dbReference type="Proteomes" id="UP000298663">
    <property type="component" value="Unassembled WGS sequence"/>
</dbReference>
<evidence type="ECO:0000313" key="2">
    <source>
        <dbReference type="Proteomes" id="UP000298663"/>
    </source>
</evidence>
<protein>
    <recommendedName>
        <fullName evidence="3">C-type lectin domain-containing protein</fullName>
    </recommendedName>
</protein>
<dbReference type="InterPro" id="IPR016187">
    <property type="entry name" value="CTDL_fold"/>
</dbReference>
<proteinExistence type="predicted"/>
<reference evidence="1 2" key="2">
    <citation type="journal article" date="2019" name="G3 (Bethesda)">
        <title>Hybrid Assembly of the Genome of the Entomopathogenic Nematode Steinernema carpocapsae Identifies the X-Chromosome.</title>
        <authorList>
            <person name="Serra L."/>
            <person name="Macchietto M."/>
            <person name="Macias-Munoz A."/>
            <person name="McGill C.J."/>
            <person name="Rodriguez I.M."/>
            <person name="Rodriguez B."/>
            <person name="Murad R."/>
            <person name="Mortazavi A."/>
        </authorList>
    </citation>
    <scope>NUCLEOTIDE SEQUENCE [LARGE SCALE GENOMIC DNA]</scope>
    <source>
        <strain evidence="1 2">ALL</strain>
    </source>
</reference>
<reference evidence="1 2" key="1">
    <citation type="journal article" date="2015" name="Genome Biol.">
        <title>Comparative genomics of Steinernema reveals deeply conserved gene regulatory networks.</title>
        <authorList>
            <person name="Dillman A.R."/>
            <person name="Macchietto M."/>
            <person name="Porter C.F."/>
            <person name="Rogers A."/>
            <person name="Williams B."/>
            <person name="Antoshechkin I."/>
            <person name="Lee M.M."/>
            <person name="Goodwin Z."/>
            <person name="Lu X."/>
            <person name="Lewis E.E."/>
            <person name="Goodrich-Blair H."/>
            <person name="Stock S.P."/>
            <person name="Adams B.J."/>
            <person name="Sternberg P.W."/>
            <person name="Mortazavi A."/>
        </authorList>
    </citation>
    <scope>NUCLEOTIDE SEQUENCE [LARGE SCALE GENOMIC DNA]</scope>
    <source>
        <strain evidence="1 2">ALL</strain>
    </source>
</reference>
<keyword evidence="2" id="KW-1185">Reference proteome</keyword>
<name>A0A4U5MSL4_STECR</name>
<comment type="caution">
    <text evidence="1">The sequence shown here is derived from an EMBL/GenBank/DDBJ whole genome shotgun (WGS) entry which is preliminary data.</text>
</comment>
<evidence type="ECO:0000313" key="1">
    <source>
        <dbReference type="EMBL" id="TKR72716.1"/>
    </source>
</evidence>
<evidence type="ECO:0008006" key="3">
    <source>
        <dbReference type="Google" id="ProtNLM"/>
    </source>
</evidence>
<accession>A0A4U5MSL4</accession>
<dbReference type="OrthoDB" id="5808499at2759"/>
<dbReference type="InterPro" id="IPR016186">
    <property type="entry name" value="C-type_lectin-like/link_sf"/>
</dbReference>
<dbReference type="SUPFAM" id="SSF56436">
    <property type="entry name" value="C-type lectin-like"/>
    <property type="match status" value="1"/>
</dbReference>
<dbReference type="AlphaFoldDB" id="A0A4U5MSL4"/>
<organism evidence="1 2">
    <name type="scientific">Steinernema carpocapsae</name>
    <name type="common">Entomopathogenic nematode</name>
    <dbReference type="NCBI Taxonomy" id="34508"/>
    <lineage>
        <taxon>Eukaryota</taxon>
        <taxon>Metazoa</taxon>
        <taxon>Ecdysozoa</taxon>
        <taxon>Nematoda</taxon>
        <taxon>Chromadorea</taxon>
        <taxon>Rhabditida</taxon>
        <taxon>Tylenchina</taxon>
        <taxon>Panagrolaimomorpha</taxon>
        <taxon>Strongyloidoidea</taxon>
        <taxon>Steinernematidae</taxon>
        <taxon>Steinernema</taxon>
    </lineage>
</organism>